<dbReference type="PANTHER" id="PTHR23024:SF24">
    <property type="entry name" value="ALPHA_BETA HYDROLASE FOLD-3 DOMAIN-CONTAINING PROTEIN"/>
    <property type="match status" value="1"/>
</dbReference>
<dbReference type="AlphaFoldDB" id="A0A9W9CHQ8"/>
<feature type="region of interest" description="Disordered" evidence="1">
    <location>
        <begin position="152"/>
        <end position="208"/>
    </location>
</feature>
<dbReference type="InterPro" id="IPR029058">
    <property type="entry name" value="AB_hydrolase_fold"/>
</dbReference>
<feature type="domain" description="Alpha/beta hydrolase fold-3" evidence="2">
    <location>
        <begin position="623"/>
        <end position="804"/>
    </location>
</feature>
<dbReference type="GO" id="GO:0016787">
    <property type="term" value="F:hydrolase activity"/>
    <property type="evidence" value="ECO:0007669"/>
    <property type="project" value="InterPro"/>
</dbReference>
<sequence length="955" mass="108503">MYHPPAPKSQSFSFAPSVDPAATLNVGPAAPATVTWQPSAPLNNYDFGFTNYGFGTNNVFGANGVDIDHFFAAGMDSVNYNRHRNPVLEVFGEYNTPLWPLNEDVGEYNMPTNDFDQFGGSLLVPNEPFTDPFTDSFNTFNGDEVHTGIQDQTTALLEPAPKTDKKRGSGKKSTDTNKKMNKKSPPGDNKVGKTKKAPTSKKTEAKKAEAVKKAAAKQAEAVRKTVAAPEVTVTIQTYEDHIEEMERMAKIVINDQKKQVQPEKQLGENVNIVSTPNGVYVTGVFWRAPDNDISIPTTQAQENALVARLVEALRHNQGCLESETGNEFINRWVDGATYYYPYEFDALARELLYENLFQHEYQDTMVDIHQNGWTKSVKDRSLRDTFQETMYFTFEERFDFLVTLLKQSKTTCRDLLKGERFFTVVGNPKALIKRTKSNKSANVQKKDTLGVGTAAKKRAREEMEEKEHVPVKRILFRSKVNMTASQRDEVLSKLSTHVRSLESNLQNILQSNAAKAKWKWPAEAMGVVQKMRQLGEDVTGKLREELDWVLAWPNKELANPKYFYGRKDLPFDRNEDWFENVMGFNKYEICYTFTDGWDKVELMATFLIPDNLEPGDKCPVVWNFHGGGFCTGAGDHIPWYSKTTLEHAKKRKAIVIAPDYPLGPEGNYKDIVDSIRDFLRFYKEDGCFEKGEVNWTQWLVKKIGKDVTIDKDRVIIEGESAGAHAAVTALFLNADINNGTKLNINAALLRYPMLAHYQRSFPSNGQPLNYMNYKVSEEDVKKQAEAIVAAVEELERYGLVPTRAKGYAPQYMAPAFLLSTTKMWKDMFKRKHEHRAAGSSRDTMDCIERASKCLKDVEHKYLPPIVMYHGHDDANCPYEDAEQFKEILTKYKPSPYIENETFFLERVTQLSEKNGVVGNQSSEVGHGFDYALSAEREPFLERAYNRVDGFWLMRE</sequence>
<dbReference type="Pfam" id="PF07859">
    <property type="entry name" value="Abhydrolase_3"/>
    <property type="match status" value="1"/>
</dbReference>
<protein>
    <recommendedName>
        <fullName evidence="2">Alpha/beta hydrolase fold-3 domain-containing protein</fullName>
    </recommendedName>
</protein>
<name>A0A9W9CHQ8_9PLEO</name>
<comment type="caution">
    <text evidence="3">The sequence shown here is derived from an EMBL/GenBank/DDBJ whole genome shotgun (WGS) entry which is preliminary data.</text>
</comment>
<reference evidence="3" key="1">
    <citation type="submission" date="2022-10" db="EMBL/GenBank/DDBJ databases">
        <title>Tapping the CABI collections for fungal endophytes: first genome assemblies for Collariella, Neodidymelliopsis, Ascochyta clinopodiicola, Didymella pomorum, Didymosphaeria variabile, Neocosmospora piperis and Neocucurbitaria cava.</title>
        <authorList>
            <person name="Hill R."/>
        </authorList>
    </citation>
    <scope>NUCLEOTIDE SEQUENCE</scope>
    <source>
        <strain evidence="3">IMI 356814</strain>
    </source>
</reference>
<dbReference type="OrthoDB" id="19653at2759"/>
<dbReference type="InterPro" id="IPR013094">
    <property type="entry name" value="AB_hydrolase_3"/>
</dbReference>
<proteinExistence type="predicted"/>
<organism evidence="3 4">
    <name type="scientific">Neocucurbitaria cava</name>
    <dbReference type="NCBI Taxonomy" id="798079"/>
    <lineage>
        <taxon>Eukaryota</taxon>
        <taxon>Fungi</taxon>
        <taxon>Dikarya</taxon>
        <taxon>Ascomycota</taxon>
        <taxon>Pezizomycotina</taxon>
        <taxon>Dothideomycetes</taxon>
        <taxon>Pleosporomycetidae</taxon>
        <taxon>Pleosporales</taxon>
        <taxon>Pleosporineae</taxon>
        <taxon>Cucurbitariaceae</taxon>
        <taxon>Neocucurbitaria</taxon>
    </lineage>
</organism>
<accession>A0A9W9CHQ8</accession>
<dbReference type="Gene3D" id="3.40.50.1820">
    <property type="entry name" value="alpha/beta hydrolase"/>
    <property type="match status" value="1"/>
</dbReference>
<dbReference type="PANTHER" id="PTHR23024">
    <property type="entry name" value="ARYLACETAMIDE DEACETYLASE"/>
    <property type="match status" value="1"/>
</dbReference>
<gene>
    <name evidence="3" type="ORF">N0V83_009628</name>
</gene>
<evidence type="ECO:0000313" key="4">
    <source>
        <dbReference type="Proteomes" id="UP001140560"/>
    </source>
</evidence>
<feature type="compositionally biased region" description="Basic and acidic residues" evidence="1">
    <location>
        <begin position="161"/>
        <end position="178"/>
    </location>
</feature>
<evidence type="ECO:0000256" key="1">
    <source>
        <dbReference type="SAM" id="MobiDB-lite"/>
    </source>
</evidence>
<evidence type="ECO:0000313" key="3">
    <source>
        <dbReference type="EMBL" id="KAJ4364172.1"/>
    </source>
</evidence>
<evidence type="ECO:0000259" key="2">
    <source>
        <dbReference type="Pfam" id="PF07859"/>
    </source>
</evidence>
<dbReference type="SUPFAM" id="SSF53474">
    <property type="entry name" value="alpha/beta-Hydrolases"/>
    <property type="match status" value="1"/>
</dbReference>
<dbReference type="EMBL" id="JAPEUY010000018">
    <property type="protein sequence ID" value="KAJ4364172.1"/>
    <property type="molecule type" value="Genomic_DNA"/>
</dbReference>
<dbReference type="InterPro" id="IPR050466">
    <property type="entry name" value="Carboxylest/Gibb_receptor"/>
</dbReference>
<dbReference type="Proteomes" id="UP001140560">
    <property type="component" value="Unassembled WGS sequence"/>
</dbReference>
<keyword evidence="4" id="KW-1185">Reference proteome</keyword>